<dbReference type="RefSeq" id="WP_107151256.1">
    <property type="nucleotide sequence ID" value="NZ_PYUC01000006.1"/>
</dbReference>
<name>A0A2T3XUL4_9BURK</name>
<dbReference type="Pfam" id="PF00174">
    <property type="entry name" value="Oxidored_molyb"/>
    <property type="match status" value="1"/>
</dbReference>
<evidence type="ECO:0000313" key="3">
    <source>
        <dbReference type="Proteomes" id="UP000240638"/>
    </source>
</evidence>
<dbReference type="PANTHER" id="PTHR43032">
    <property type="entry name" value="PROTEIN-METHIONINE-SULFOXIDE REDUCTASE"/>
    <property type="match status" value="1"/>
</dbReference>
<dbReference type="InterPro" id="IPR000572">
    <property type="entry name" value="OxRdtase_Mopterin-bd_dom"/>
</dbReference>
<comment type="caution">
    <text evidence="2">The sequence shown here is derived from an EMBL/GenBank/DDBJ whole genome shotgun (WGS) entry which is preliminary data.</text>
</comment>
<proteinExistence type="predicted"/>
<sequence length="264" mass="29830">MKPSRIPIDPEHRALSLDSKTILADARRELALPSRREFGKRVLSLGGLLMMTGCSLTDDKSVNAFLMSVSRMNDRVQAWLFDAKRLAPTYSEQELTRPFPFNAYYGIEDVPEVDANSFKLKLSGLVSGKRIWTLPELYALPHAEQITRHICVEGWSAIGHWGGTPFADFLRRVGADTSAKYVGFKCADDYYDSIDMPTALHPQTLLAFQYDGETLPPKYGFPMKLRMPTKLGYKNPKHIMEIFVTNTFPGGYWSDQGYNWFGGS</sequence>
<feature type="domain" description="Oxidoreductase molybdopterin-binding" evidence="1">
    <location>
        <begin position="109"/>
        <end position="253"/>
    </location>
</feature>
<dbReference type="EMBL" id="PYUC01000006">
    <property type="protein sequence ID" value="PTB20185.1"/>
    <property type="molecule type" value="Genomic_DNA"/>
</dbReference>
<evidence type="ECO:0000313" key="2">
    <source>
        <dbReference type="EMBL" id="PTB20185.1"/>
    </source>
</evidence>
<gene>
    <name evidence="2" type="ORF">C9I57_13925</name>
</gene>
<dbReference type="InterPro" id="IPR036374">
    <property type="entry name" value="OxRdtase_Mopterin-bd_sf"/>
</dbReference>
<organism evidence="2 3">
    <name type="scientific">Trinickia symbiotica</name>
    <dbReference type="NCBI Taxonomy" id="863227"/>
    <lineage>
        <taxon>Bacteria</taxon>
        <taxon>Pseudomonadati</taxon>
        <taxon>Pseudomonadota</taxon>
        <taxon>Betaproteobacteria</taxon>
        <taxon>Burkholderiales</taxon>
        <taxon>Burkholderiaceae</taxon>
        <taxon>Trinickia</taxon>
    </lineage>
</organism>
<protein>
    <submittedName>
        <fullName evidence="2">Molybdopterin-binding protein</fullName>
    </submittedName>
</protein>
<dbReference type="SUPFAM" id="SSF56524">
    <property type="entry name" value="Oxidoreductase molybdopterin-binding domain"/>
    <property type="match status" value="1"/>
</dbReference>
<reference evidence="2 3" key="1">
    <citation type="submission" date="2018-03" db="EMBL/GenBank/DDBJ databases">
        <title>Whole genome analyses suggest that Burkholderia sensu lato contains two further novel genera in the rhizoxinica-symbiotica group Mycetohabitans gen. nov., and Trinickia gen. nov.: implications for the evolution of diazotrophy and nodulation in the Burkholderiaceae.</title>
        <authorList>
            <person name="Estrada De Los Santos P."/>
            <person name="Palmer M."/>
            <person name="Chavez-Ramirez B."/>
            <person name="Steenkamp E.T."/>
            <person name="Hirsch A.M."/>
            <person name="Manyaka P."/>
            <person name="Maluk M."/>
            <person name="Lafos M."/>
            <person name="Crook M."/>
            <person name="Gross E."/>
            <person name="Simon M.F."/>
            <person name="Bueno Dos Reis Junior F."/>
            <person name="Poole P.S."/>
            <person name="Venter S.N."/>
            <person name="James E.K."/>
        </authorList>
    </citation>
    <scope>NUCLEOTIDE SEQUENCE [LARGE SCALE GENOMIC DNA]</scope>
    <source>
        <strain evidence="2 3">JPY-366</strain>
    </source>
</reference>
<dbReference type="Gene3D" id="3.90.420.10">
    <property type="entry name" value="Oxidoreductase, molybdopterin-binding domain"/>
    <property type="match status" value="1"/>
</dbReference>
<dbReference type="Proteomes" id="UP000240638">
    <property type="component" value="Unassembled WGS sequence"/>
</dbReference>
<accession>A0A2T3XUL4</accession>
<evidence type="ECO:0000259" key="1">
    <source>
        <dbReference type="Pfam" id="PF00174"/>
    </source>
</evidence>
<dbReference type="PANTHER" id="PTHR43032:SF2">
    <property type="entry name" value="BLL0505 PROTEIN"/>
    <property type="match status" value="1"/>
</dbReference>
<dbReference type="AlphaFoldDB" id="A0A2T3XUL4"/>